<evidence type="ECO:0000313" key="2">
    <source>
        <dbReference type="Proteomes" id="UP000321058"/>
    </source>
</evidence>
<sequence>MAIPWEDKVRDRNPKQLTIFVAPTLNKPWRRAFDDALNTFNQLSQDNRLGVTLVAPENAAKPDPNGDGGADVHFDMGKGDITFSALGQDFQIKNFPATGMHGKTQLLHSRVANQGERIRKAFVYVPQTPMVTAQMAVGRGKFKDVQREVGHGIKHFIAAHELIHVCGLDNSDHTKYGPDADLFIEQPQPFSGDFNKPDDDRLVLHNPATPQPQVLAPPIFLKKAVADMIRDNWK</sequence>
<name>A0A512N275_9HYPH</name>
<evidence type="ECO:0008006" key="3">
    <source>
        <dbReference type="Google" id="ProtNLM"/>
    </source>
</evidence>
<dbReference type="AlphaFoldDB" id="A0A512N275"/>
<gene>
    <name evidence="1" type="ORF">RSO01_02500</name>
</gene>
<dbReference type="EMBL" id="BKAJ01000004">
    <property type="protein sequence ID" value="GEP53084.1"/>
    <property type="molecule type" value="Genomic_DNA"/>
</dbReference>
<dbReference type="OrthoDB" id="8445902at2"/>
<organism evidence="1 2">
    <name type="scientific">Reyranella soli</name>
    <dbReference type="NCBI Taxonomy" id="1230389"/>
    <lineage>
        <taxon>Bacteria</taxon>
        <taxon>Pseudomonadati</taxon>
        <taxon>Pseudomonadota</taxon>
        <taxon>Alphaproteobacteria</taxon>
        <taxon>Hyphomicrobiales</taxon>
        <taxon>Reyranellaceae</taxon>
        <taxon>Reyranella</taxon>
    </lineage>
</organism>
<dbReference type="Proteomes" id="UP000321058">
    <property type="component" value="Unassembled WGS sequence"/>
</dbReference>
<proteinExistence type="predicted"/>
<reference evidence="1 2" key="1">
    <citation type="submission" date="2019-07" db="EMBL/GenBank/DDBJ databases">
        <title>Whole genome shotgun sequence of Reyranella soli NBRC 108950.</title>
        <authorList>
            <person name="Hosoyama A."/>
            <person name="Uohara A."/>
            <person name="Ohji S."/>
            <person name="Ichikawa N."/>
        </authorList>
    </citation>
    <scope>NUCLEOTIDE SEQUENCE [LARGE SCALE GENOMIC DNA]</scope>
    <source>
        <strain evidence="1 2">NBRC 108950</strain>
    </source>
</reference>
<protein>
    <recommendedName>
        <fullName evidence="3">Peptidase M10 metallopeptidase domain-containing protein</fullName>
    </recommendedName>
</protein>
<accession>A0A512N275</accession>
<comment type="caution">
    <text evidence="1">The sequence shown here is derived from an EMBL/GenBank/DDBJ whole genome shotgun (WGS) entry which is preliminary data.</text>
</comment>
<keyword evidence="2" id="KW-1185">Reference proteome</keyword>
<dbReference type="RefSeq" id="WP_147145347.1">
    <property type="nucleotide sequence ID" value="NZ_BKAJ01000004.1"/>
</dbReference>
<evidence type="ECO:0000313" key="1">
    <source>
        <dbReference type="EMBL" id="GEP53084.1"/>
    </source>
</evidence>